<dbReference type="PANTHER" id="PTHR10615:SF217">
    <property type="entry name" value="HISTONE ACETYLTRANSFERASE"/>
    <property type="match status" value="1"/>
</dbReference>
<dbReference type="GO" id="GO:0003682">
    <property type="term" value="F:chromatin binding"/>
    <property type="evidence" value="ECO:0007669"/>
    <property type="project" value="TreeGrafter"/>
</dbReference>
<comment type="subcellular location">
    <subcellularLocation>
        <location evidence="1">Nucleus</location>
    </subcellularLocation>
</comment>
<dbReference type="InterPro" id="IPR016181">
    <property type="entry name" value="Acyl_CoA_acyltransferase"/>
</dbReference>
<proteinExistence type="inferred from homology"/>
<evidence type="ECO:0000256" key="2">
    <source>
        <dbReference type="ARBA" id="ARBA00010107"/>
    </source>
</evidence>
<keyword evidence="9" id="KW-0007">Acetylation</keyword>
<gene>
    <name evidence="13" type="ORF">HPB51_016619</name>
</gene>
<comment type="caution">
    <text evidence="13">The sequence shown here is derived from an EMBL/GenBank/DDBJ whole genome shotgun (WGS) entry which is preliminary data.</text>
</comment>
<dbReference type="Pfam" id="PF17772">
    <property type="entry name" value="zf-MYST"/>
    <property type="match status" value="1"/>
</dbReference>
<dbReference type="Gene3D" id="3.40.630.30">
    <property type="match status" value="1"/>
</dbReference>
<comment type="similarity">
    <text evidence="2">Belongs to the MYST (SAS/MOZ) family.</text>
</comment>
<evidence type="ECO:0000256" key="10">
    <source>
        <dbReference type="ARBA" id="ARBA00023242"/>
    </source>
</evidence>
<dbReference type="Gene3D" id="3.30.60.60">
    <property type="entry name" value="N-acetyl transferase-like"/>
    <property type="match status" value="1"/>
</dbReference>
<dbReference type="EC" id="2.3.1.48" evidence="3"/>
<protein>
    <recommendedName>
        <fullName evidence="3">histone acetyltransferase</fullName>
        <ecNumber evidence="3">2.3.1.48</ecNumber>
    </recommendedName>
</protein>
<dbReference type="InterPro" id="IPR040706">
    <property type="entry name" value="Zf-MYST"/>
</dbReference>
<dbReference type="EMBL" id="JABSTU010000004">
    <property type="protein sequence ID" value="KAH8033847.1"/>
    <property type="molecule type" value="Genomic_DNA"/>
</dbReference>
<keyword evidence="7" id="KW-0862">Zinc</keyword>
<sequence>MGQDIVVPDHQTRCPAAIEFGQYEIQTWYSSPYPQEYARLPKLFLCEFCLKYMKSRSVLSRHMQKCTWFHPPATEIYRKGEVSVFEVDGNVSKIYCQNLCLLAKLFLDHKTLYYDVEPFLFYVLTKNDAKGCHLVGYFSKEKHCQQRYNVSCIMTMPQYQRQGFGRFLIDFTWIISFNFFMLFTSSGLSSSTGLNIHDIATTLEHLNMFKKIGSEKSCIVISIERKMLSEHMAKVQSGKDRRIILDPECLRWTPLVTQPQFRDEEPEEEEEQQEQQQQQPQQQQQQRQQRHHPRDTPVVEEVEKKRPKLMAPAVAAAEEQCTPKQPAPMKKPIHRRRRRIPWLKRKPVGSVQRVPQAVVNSTEGNGPESADVAQEAPRAPGRKLRHLSEAAKVAEPDTPKEEPPVRKLRTKEPAQTPTTSAEAPGPSSVMEVWLQLLQTAPKEKCCSMLLQSAIFAGPHRGVYASRRLVCSDTTDLCVAEPCPGKRGSWGVERTPGDWTLMPPAEATHPFGPGFT</sequence>
<dbReference type="FunFam" id="3.40.630.30:FF:000001">
    <property type="entry name" value="Histone acetyltransferase"/>
    <property type="match status" value="1"/>
</dbReference>
<dbReference type="CDD" id="cd04301">
    <property type="entry name" value="NAT_SF"/>
    <property type="match status" value="1"/>
</dbReference>
<feature type="compositionally biased region" description="Acidic residues" evidence="11">
    <location>
        <begin position="264"/>
        <end position="273"/>
    </location>
</feature>
<dbReference type="GO" id="GO:0005634">
    <property type="term" value="C:nucleus"/>
    <property type="evidence" value="ECO:0007669"/>
    <property type="project" value="UniProtKB-SubCell"/>
</dbReference>
<accession>A0A9J6EHW9</accession>
<dbReference type="InterPro" id="IPR002717">
    <property type="entry name" value="HAT_MYST-type"/>
</dbReference>
<reference evidence="13" key="1">
    <citation type="journal article" date="2020" name="Cell">
        <title>Large-Scale Comparative Analyses of Tick Genomes Elucidate Their Genetic Diversity and Vector Capacities.</title>
        <authorList>
            <consortium name="Tick Genome and Microbiome Consortium (TIGMIC)"/>
            <person name="Jia N."/>
            <person name="Wang J."/>
            <person name="Shi W."/>
            <person name="Du L."/>
            <person name="Sun Y."/>
            <person name="Zhan W."/>
            <person name="Jiang J.F."/>
            <person name="Wang Q."/>
            <person name="Zhang B."/>
            <person name="Ji P."/>
            <person name="Bell-Sakyi L."/>
            <person name="Cui X.M."/>
            <person name="Yuan T.T."/>
            <person name="Jiang B.G."/>
            <person name="Yang W.F."/>
            <person name="Lam T.T."/>
            <person name="Chang Q.C."/>
            <person name="Ding S.J."/>
            <person name="Wang X.J."/>
            <person name="Zhu J.G."/>
            <person name="Ruan X.D."/>
            <person name="Zhao L."/>
            <person name="Wei J.T."/>
            <person name="Ye R.Z."/>
            <person name="Que T.C."/>
            <person name="Du C.H."/>
            <person name="Zhou Y.H."/>
            <person name="Cheng J.X."/>
            <person name="Dai P.F."/>
            <person name="Guo W.B."/>
            <person name="Han X.H."/>
            <person name="Huang E.J."/>
            <person name="Li L.F."/>
            <person name="Wei W."/>
            <person name="Gao Y.C."/>
            <person name="Liu J.Z."/>
            <person name="Shao H.Z."/>
            <person name="Wang X."/>
            <person name="Wang C.C."/>
            <person name="Yang T.C."/>
            <person name="Huo Q.B."/>
            <person name="Li W."/>
            <person name="Chen H.Y."/>
            <person name="Chen S.E."/>
            <person name="Zhou L.G."/>
            <person name="Ni X.B."/>
            <person name="Tian J.H."/>
            <person name="Sheng Y."/>
            <person name="Liu T."/>
            <person name="Pan Y.S."/>
            <person name="Xia L.Y."/>
            <person name="Li J."/>
            <person name="Zhao F."/>
            <person name="Cao W.C."/>
        </authorList>
    </citation>
    <scope>NUCLEOTIDE SEQUENCE</scope>
    <source>
        <strain evidence="13">Rmic-2018</strain>
    </source>
</reference>
<evidence type="ECO:0000313" key="14">
    <source>
        <dbReference type="Proteomes" id="UP000821866"/>
    </source>
</evidence>
<keyword evidence="10" id="KW-0539">Nucleus</keyword>
<feature type="compositionally biased region" description="Basic and acidic residues" evidence="11">
    <location>
        <begin position="294"/>
        <end position="304"/>
    </location>
</feature>
<keyword evidence="4" id="KW-0808">Transferase</keyword>
<evidence type="ECO:0000256" key="6">
    <source>
        <dbReference type="ARBA" id="ARBA00022771"/>
    </source>
</evidence>
<evidence type="ECO:0000313" key="13">
    <source>
        <dbReference type="EMBL" id="KAH8033847.1"/>
    </source>
</evidence>
<feature type="compositionally biased region" description="Basic and acidic residues" evidence="11">
    <location>
        <begin position="386"/>
        <end position="405"/>
    </location>
</feature>
<feature type="domain" description="MYST-type HAT" evidence="12">
    <location>
        <begin position="10"/>
        <end position="254"/>
    </location>
</feature>
<dbReference type="GO" id="GO:0010484">
    <property type="term" value="F:histone H3 acetyltransferase activity"/>
    <property type="evidence" value="ECO:0007669"/>
    <property type="project" value="TreeGrafter"/>
</dbReference>
<keyword evidence="5" id="KW-0479">Metal-binding</keyword>
<dbReference type="InterPro" id="IPR050603">
    <property type="entry name" value="MYST_HAT"/>
</dbReference>
<evidence type="ECO:0000256" key="9">
    <source>
        <dbReference type="ARBA" id="ARBA00022990"/>
    </source>
</evidence>
<name>A0A9J6EHW9_RHIMP</name>
<feature type="compositionally biased region" description="Low complexity" evidence="11">
    <location>
        <begin position="274"/>
        <end position="287"/>
    </location>
</feature>
<dbReference type="GO" id="GO:0003712">
    <property type="term" value="F:transcription coregulator activity"/>
    <property type="evidence" value="ECO:0007669"/>
    <property type="project" value="TreeGrafter"/>
</dbReference>
<dbReference type="PROSITE" id="PS51726">
    <property type="entry name" value="MYST_HAT"/>
    <property type="match status" value="1"/>
</dbReference>
<keyword evidence="6" id="KW-0863">Zinc-finger</keyword>
<dbReference type="VEuPathDB" id="VectorBase:LOC119161486"/>
<keyword evidence="8" id="KW-0156">Chromatin regulator</keyword>
<dbReference type="PANTHER" id="PTHR10615">
    <property type="entry name" value="HISTONE ACETYLTRANSFERASE"/>
    <property type="match status" value="1"/>
</dbReference>
<dbReference type="FunFam" id="3.30.60.60:FF:000002">
    <property type="entry name" value="Histone acetyltransferase"/>
    <property type="match status" value="1"/>
</dbReference>
<evidence type="ECO:0000256" key="5">
    <source>
        <dbReference type="ARBA" id="ARBA00022723"/>
    </source>
</evidence>
<evidence type="ECO:0000256" key="8">
    <source>
        <dbReference type="ARBA" id="ARBA00022853"/>
    </source>
</evidence>
<reference evidence="13" key="2">
    <citation type="submission" date="2021-09" db="EMBL/GenBank/DDBJ databases">
        <authorList>
            <person name="Jia N."/>
            <person name="Wang J."/>
            <person name="Shi W."/>
            <person name="Du L."/>
            <person name="Sun Y."/>
            <person name="Zhan W."/>
            <person name="Jiang J."/>
            <person name="Wang Q."/>
            <person name="Zhang B."/>
            <person name="Ji P."/>
            <person name="Sakyi L.B."/>
            <person name="Cui X."/>
            <person name="Yuan T."/>
            <person name="Jiang B."/>
            <person name="Yang W."/>
            <person name="Lam T.T.-Y."/>
            <person name="Chang Q."/>
            <person name="Ding S."/>
            <person name="Wang X."/>
            <person name="Zhu J."/>
            <person name="Ruan X."/>
            <person name="Zhao L."/>
            <person name="Wei J."/>
            <person name="Que T."/>
            <person name="Du C."/>
            <person name="Cheng J."/>
            <person name="Dai P."/>
            <person name="Han X."/>
            <person name="Huang E."/>
            <person name="Gao Y."/>
            <person name="Liu J."/>
            <person name="Shao H."/>
            <person name="Ye R."/>
            <person name="Li L."/>
            <person name="Wei W."/>
            <person name="Wang X."/>
            <person name="Wang C."/>
            <person name="Huo Q."/>
            <person name="Li W."/>
            <person name="Guo W."/>
            <person name="Chen H."/>
            <person name="Chen S."/>
            <person name="Zhou L."/>
            <person name="Zhou L."/>
            <person name="Ni X."/>
            <person name="Tian J."/>
            <person name="Zhou Y."/>
            <person name="Sheng Y."/>
            <person name="Liu T."/>
            <person name="Pan Y."/>
            <person name="Xia L."/>
            <person name="Li J."/>
            <person name="Zhao F."/>
            <person name="Cao W."/>
        </authorList>
    </citation>
    <scope>NUCLEOTIDE SEQUENCE</scope>
    <source>
        <strain evidence="13">Rmic-2018</strain>
        <tissue evidence="13">Larvae</tissue>
    </source>
</reference>
<dbReference type="GO" id="GO:0006357">
    <property type="term" value="P:regulation of transcription by RNA polymerase II"/>
    <property type="evidence" value="ECO:0007669"/>
    <property type="project" value="TreeGrafter"/>
</dbReference>
<dbReference type="SUPFAM" id="SSF55729">
    <property type="entry name" value="Acyl-CoA N-acyltransferases (Nat)"/>
    <property type="match status" value="1"/>
</dbReference>
<evidence type="ECO:0000256" key="11">
    <source>
        <dbReference type="SAM" id="MobiDB-lite"/>
    </source>
</evidence>
<keyword evidence="14" id="KW-1185">Reference proteome</keyword>
<dbReference type="Pfam" id="PF01853">
    <property type="entry name" value="MOZ_SAS"/>
    <property type="match status" value="1"/>
</dbReference>
<organism evidence="13 14">
    <name type="scientific">Rhipicephalus microplus</name>
    <name type="common">Cattle tick</name>
    <name type="synonym">Boophilus microplus</name>
    <dbReference type="NCBI Taxonomy" id="6941"/>
    <lineage>
        <taxon>Eukaryota</taxon>
        <taxon>Metazoa</taxon>
        <taxon>Ecdysozoa</taxon>
        <taxon>Arthropoda</taxon>
        <taxon>Chelicerata</taxon>
        <taxon>Arachnida</taxon>
        <taxon>Acari</taxon>
        <taxon>Parasitiformes</taxon>
        <taxon>Ixodida</taxon>
        <taxon>Ixodoidea</taxon>
        <taxon>Ixodidae</taxon>
        <taxon>Rhipicephalinae</taxon>
        <taxon>Rhipicephalus</taxon>
        <taxon>Boophilus</taxon>
    </lineage>
</organism>
<feature type="region of interest" description="Disordered" evidence="11">
    <location>
        <begin position="360"/>
        <end position="426"/>
    </location>
</feature>
<dbReference type="AlphaFoldDB" id="A0A9J6EHW9"/>
<evidence type="ECO:0000256" key="7">
    <source>
        <dbReference type="ARBA" id="ARBA00022833"/>
    </source>
</evidence>
<feature type="region of interest" description="Disordered" evidence="11">
    <location>
        <begin position="261"/>
        <end position="305"/>
    </location>
</feature>
<dbReference type="GO" id="GO:0008270">
    <property type="term" value="F:zinc ion binding"/>
    <property type="evidence" value="ECO:0007669"/>
    <property type="project" value="UniProtKB-KW"/>
</dbReference>
<evidence type="ECO:0000256" key="1">
    <source>
        <dbReference type="ARBA" id="ARBA00004123"/>
    </source>
</evidence>
<evidence type="ECO:0000259" key="12">
    <source>
        <dbReference type="PROSITE" id="PS51726"/>
    </source>
</evidence>
<dbReference type="Proteomes" id="UP000821866">
    <property type="component" value="Chromosome 2"/>
</dbReference>
<evidence type="ECO:0000256" key="3">
    <source>
        <dbReference type="ARBA" id="ARBA00013184"/>
    </source>
</evidence>
<evidence type="ECO:0000256" key="4">
    <source>
        <dbReference type="ARBA" id="ARBA00022679"/>
    </source>
</evidence>
<dbReference type="GO" id="GO:0070776">
    <property type="term" value="C:MOZ/MORF histone acetyltransferase complex"/>
    <property type="evidence" value="ECO:0007669"/>
    <property type="project" value="TreeGrafter"/>
</dbReference>